<evidence type="ECO:0000256" key="3">
    <source>
        <dbReference type="ARBA" id="ARBA00022490"/>
    </source>
</evidence>
<feature type="domain" description="PTS EIIA type-2" evidence="11">
    <location>
        <begin position="8"/>
        <end position="151"/>
    </location>
</feature>
<dbReference type="PANTHER" id="PTHR36203:SF1">
    <property type="entry name" value="ASCORBATE-SPECIFIC PTS SYSTEM EIIA COMPONENT"/>
    <property type="match status" value="1"/>
</dbReference>
<dbReference type="InterPro" id="IPR051351">
    <property type="entry name" value="Ascorbate-PTS_EIIA_comp"/>
</dbReference>
<dbReference type="GO" id="GO:0009401">
    <property type="term" value="P:phosphoenolpyruvate-dependent sugar phosphotransferase system"/>
    <property type="evidence" value="ECO:0007669"/>
    <property type="project" value="UniProtKB-KW"/>
</dbReference>
<keyword evidence="6" id="KW-0598">Phosphotransferase system</keyword>
<dbReference type="PROSITE" id="PS51094">
    <property type="entry name" value="PTS_EIIA_TYPE_2"/>
    <property type="match status" value="1"/>
</dbReference>
<evidence type="ECO:0000256" key="2">
    <source>
        <dbReference type="ARBA" id="ARBA00022448"/>
    </source>
</evidence>
<evidence type="ECO:0000313" key="12">
    <source>
        <dbReference type="EMBL" id="MBB5432260.1"/>
    </source>
</evidence>
<organism evidence="12 13">
    <name type="scientific">Nocardiopsis composta</name>
    <dbReference type="NCBI Taxonomy" id="157465"/>
    <lineage>
        <taxon>Bacteria</taxon>
        <taxon>Bacillati</taxon>
        <taxon>Actinomycetota</taxon>
        <taxon>Actinomycetes</taxon>
        <taxon>Streptosporangiales</taxon>
        <taxon>Nocardiopsidaceae</taxon>
        <taxon>Nocardiopsis</taxon>
    </lineage>
</organism>
<keyword evidence="3" id="KW-0963">Cytoplasm</keyword>
<evidence type="ECO:0000256" key="10">
    <source>
        <dbReference type="ARBA" id="ARBA00042072"/>
    </source>
</evidence>
<dbReference type="RefSeq" id="WP_184391850.1">
    <property type="nucleotide sequence ID" value="NZ_BAAAJD010000069.1"/>
</dbReference>
<evidence type="ECO:0000256" key="4">
    <source>
        <dbReference type="ARBA" id="ARBA00022553"/>
    </source>
</evidence>
<dbReference type="Pfam" id="PF00359">
    <property type="entry name" value="PTS_EIIA_2"/>
    <property type="match status" value="1"/>
</dbReference>
<evidence type="ECO:0000256" key="7">
    <source>
        <dbReference type="ARBA" id="ARBA00022777"/>
    </source>
</evidence>
<dbReference type="GO" id="GO:0016301">
    <property type="term" value="F:kinase activity"/>
    <property type="evidence" value="ECO:0007669"/>
    <property type="project" value="UniProtKB-KW"/>
</dbReference>
<evidence type="ECO:0000256" key="5">
    <source>
        <dbReference type="ARBA" id="ARBA00022679"/>
    </source>
</evidence>
<reference evidence="12 13" key="1">
    <citation type="submission" date="2020-08" db="EMBL/GenBank/DDBJ databases">
        <title>Sequencing the genomes of 1000 actinobacteria strains.</title>
        <authorList>
            <person name="Klenk H.-P."/>
        </authorList>
    </citation>
    <scope>NUCLEOTIDE SEQUENCE [LARGE SCALE GENOMIC DNA]</scope>
    <source>
        <strain evidence="12 13">DSM 44551</strain>
    </source>
</reference>
<evidence type="ECO:0000256" key="9">
    <source>
        <dbReference type="ARBA" id="ARBA00041175"/>
    </source>
</evidence>
<dbReference type="InterPro" id="IPR016152">
    <property type="entry name" value="PTrfase/Anion_transptr"/>
</dbReference>
<accession>A0A7W8QL31</accession>
<dbReference type="Gene3D" id="3.40.930.10">
    <property type="entry name" value="Mannitol-specific EII, Chain A"/>
    <property type="match status" value="1"/>
</dbReference>
<dbReference type="GO" id="GO:0005737">
    <property type="term" value="C:cytoplasm"/>
    <property type="evidence" value="ECO:0007669"/>
    <property type="project" value="UniProtKB-SubCell"/>
</dbReference>
<evidence type="ECO:0000313" key="13">
    <source>
        <dbReference type="Proteomes" id="UP000572635"/>
    </source>
</evidence>
<dbReference type="Proteomes" id="UP000572635">
    <property type="component" value="Unassembled WGS sequence"/>
</dbReference>
<keyword evidence="5" id="KW-0808">Transferase</keyword>
<dbReference type="PANTHER" id="PTHR36203">
    <property type="entry name" value="ASCORBATE-SPECIFIC PTS SYSTEM EIIA COMPONENT"/>
    <property type="match status" value="1"/>
</dbReference>
<comment type="subcellular location">
    <subcellularLocation>
        <location evidence="1">Cytoplasm</location>
    </subcellularLocation>
</comment>
<dbReference type="EMBL" id="JACHDB010000001">
    <property type="protein sequence ID" value="MBB5432260.1"/>
    <property type="molecule type" value="Genomic_DNA"/>
</dbReference>
<evidence type="ECO:0000256" key="1">
    <source>
        <dbReference type="ARBA" id="ARBA00004496"/>
    </source>
</evidence>
<comment type="caution">
    <text evidence="12">The sequence shown here is derived from an EMBL/GenBank/DDBJ whole genome shotgun (WGS) entry which is preliminary data.</text>
</comment>
<evidence type="ECO:0000259" key="11">
    <source>
        <dbReference type="PROSITE" id="PS51094"/>
    </source>
</evidence>
<sequence length="156" mass="16564">MAETSLSQLLPVEAIVTGIEAEDWRAAIRASGELLVADGATTPAYIDQMLAAVEEYGPYIVIAPGLALAHARPSAAVLRTGMSWAGLATPVEFGHPQNDPVELVIGLAAVDHDGHSGALSRLARMLGEPARLRELKDSRDPVAIHEMISEYEKSEA</sequence>
<evidence type="ECO:0000256" key="8">
    <source>
        <dbReference type="ARBA" id="ARBA00037387"/>
    </source>
</evidence>
<keyword evidence="7" id="KW-0418">Kinase</keyword>
<dbReference type="SUPFAM" id="SSF55804">
    <property type="entry name" value="Phoshotransferase/anion transport protein"/>
    <property type="match status" value="1"/>
</dbReference>
<dbReference type="InterPro" id="IPR002178">
    <property type="entry name" value="PTS_EIIA_type-2_dom"/>
</dbReference>
<proteinExistence type="predicted"/>
<keyword evidence="4" id="KW-0597">Phosphoprotein</keyword>
<protein>
    <recommendedName>
        <fullName evidence="9">Ascorbate-specific PTS system EIIA component</fullName>
    </recommendedName>
    <alternativeName>
        <fullName evidence="10">Ascorbate-specific phosphotransferase enzyme IIA component</fullName>
    </alternativeName>
</protein>
<evidence type="ECO:0000256" key="6">
    <source>
        <dbReference type="ARBA" id="ARBA00022683"/>
    </source>
</evidence>
<keyword evidence="2" id="KW-0813">Transport</keyword>
<gene>
    <name evidence="12" type="ORF">HDA36_002344</name>
</gene>
<dbReference type="AlphaFoldDB" id="A0A7W8QL31"/>
<keyword evidence="13" id="KW-1185">Reference proteome</keyword>
<comment type="function">
    <text evidence="8">The phosphoenolpyruvate-dependent sugar phosphotransferase system (sugar PTS), a major carbohydrate active transport system, catalyzes the phosphorylation of incoming sugar substrates concomitantly with their translocation across the cell membrane. The enzyme II UlaABC PTS system is involved in ascorbate transport.</text>
</comment>
<name>A0A7W8QL31_9ACTN</name>